<comment type="caution">
    <text evidence="3">The sequence shown here is derived from an EMBL/GenBank/DDBJ whole genome shotgun (WGS) entry which is preliminary data.</text>
</comment>
<dbReference type="Proteomes" id="UP001173597">
    <property type="component" value="Unassembled WGS sequence"/>
</dbReference>
<evidence type="ECO:0000313" key="5">
    <source>
        <dbReference type="Proteomes" id="UP001173597"/>
    </source>
</evidence>
<dbReference type="EMBL" id="JARTOI010000148">
    <property type="protein sequence ID" value="MDK5174277.1"/>
    <property type="molecule type" value="Genomic_DNA"/>
</dbReference>
<keyword evidence="6" id="KW-1185">Reference proteome</keyword>
<evidence type="ECO:0000259" key="1">
    <source>
        <dbReference type="Pfam" id="PF01609"/>
    </source>
</evidence>
<dbReference type="InterPro" id="IPR047952">
    <property type="entry name" value="Transpos_IS4"/>
</dbReference>
<dbReference type="InterPro" id="IPR024473">
    <property type="entry name" value="Transposases_IS4_N"/>
</dbReference>
<evidence type="ECO:0000313" key="3">
    <source>
        <dbReference type="EMBL" id="MDK4769498.1"/>
    </source>
</evidence>
<dbReference type="PANTHER" id="PTHR37529:SF1">
    <property type="entry name" value="TRANSPOSASE INSG FOR INSERTION SEQUENCE ELEMENT IS4-RELATED"/>
    <property type="match status" value="1"/>
</dbReference>
<protein>
    <submittedName>
        <fullName evidence="3">IS4 family transposase</fullName>
    </submittedName>
</protein>
<dbReference type="EMBL" id="JARTLO010000097">
    <property type="protein sequence ID" value="MDK4769498.1"/>
    <property type="molecule type" value="Genomic_DNA"/>
</dbReference>
<dbReference type="Proteomes" id="UP001174748">
    <property type="component" value="Unassembled WGS sequence"/>
</dbReference>
<dbReference type="NCBIfam" id="NF033592">
    <property type="entry name" value="transpos_IS4_1"/>
    <property type="match status" value="1"/>
</dbReference>
<dbReference type="Pfam" id="PF01609">
    <property type="entry name" value="DDE_Tnp_1"/>
    <property type="match status" value="1"/>
</dbReference>
<feature type="domain" description="Transposase IS4 N-terminal" evidence="2">
    <location>
        <begin position="21"/>
        <end position="112"/>
    </location>
</feature>
<feature type="domain" description="Transposase IS4-like" evidence="1">
    <location>
        <begin position="129"/>
        <end position="356"/>
    </location>
</feature>
<dbReference type="Pfam" id="PF13006">
    <property type="entry name" value="Nterm_IS4"/>
    <property type="match status" value="1"/>
</dbReference>
<name>A0AAW6XH55_9GAMM</name>
<evidence type="ECO:0000313" key="6">
    <source>
        <dbReference type="Proteomes" id="UP001174748"/>
    </source>
</evidence>
<gene>
    <name evidence="3" type="ORF">P9854_27585</name>
    <name evidence="4" type="ORF">P9921_28155</name>
</gene>
<dbReference type="RefSeq" id="WP_048234243.1">
    <property type="nucleotide sequence ID" value="NZ_JAQSPG010000048.1"/>
</dbReference>
<evidence type="ECO:0000313" key="4">
    <source>
        <dbReference type="EMBL" id="MDK5174277.1"/>
    </source>
</evidence>
<dbReference type="AlphaFoldDB" id="A0AAW6XH55"/>
<accession>A0AAW6XH55</accession>
<dbReference type="GO" id="GO:0006313">
    <property type="term" value="P:DNA transposition"/>
    <property type="evidence" value="ECO:0007669"/>
    <property type="project" value="InterPro"/>
</dbReference>
<dbReference type="PANTHER" id="PTHR37529">
    <property type="entry name" value="TRANSPOSASE INSG FOR INSERTION SEQUENCE ELEMENT IS4-RELATED"/>
    <property type="match status" value="1"/>
</dbReference>
<dbReference type="GO" id="GO:0003677">
    <property type="term" value="F:DNA binding"/>
    <property type="evidence" value="ECO:0007669"/>
    <property type="project" value="InterPro"/>
</dbReference>
<reference evidence="3" key="1">
    <citation type="submission" date="2023-01" db="EMBL/GenBank/DDBJ databases">
        <title>Genomic dissection of endemic carbapenem resistance: metallo-beta-lactamase gene dissemination through clonal, plasmid and integron transfer pathways.</title>
        <authorList>
            <person name="Macesic N."/>
        </authorList>
    </citation>
    <scope>NUCLEOTIDE SEQUENCE</scope>
    <source>
        <strain evidence="4">CPO382</strain>
        <strain evidence="3">CPO573</strain>
    </source>
</reference>
<dbReference type="InterPro" id="IPR002559">
    <property type="entry name" value="Transposase_11"/>
</dbReference>
<proteinExistence type="predicted"/>
<dbReference type="GO" id="GO:0004803">
    <property type="term" value="F:transposase activity"/>
    <property type="evidence" value="ECO:0007669"/>
    <property type="project" value="InterPro"/>
</dbReference>
<organism evidence="3 5">
    <name type="scientific">Serratia nevei</name>
    <dbReference type="NCBI Taxonomy" id="2703794"/>
    <lineage>
        <taxon>Bacteria</taxon>
        <taxon>Pseudomonadati</taxon>
        <taxon>Pseudomonadota</taxon>
        <taxon>Gammaproteobacteria</taxon>
        <taxon>Enterobacterales</taxon>
        <taxon>Yersiniaceae</taxon>
        <taxon>Serratia</taxon>
    </lineage>
</organism>
<sequence length="445" mass="50676">MPLLNDLLDFNDHPLIPPPSAQLFTEHLPVEWLQHCLSLSTHATVRRRRLPGDMVVWMVVCMAFFRNEPITEIVRRLNLSADGEAGTQLLARSAITQARQRVGAAPVEWLFRQTAHVWGAERYPKDDWKGLQLFAVDGAQLRTPDEPELREHFGSSNTSTERQSPFPVMRLVALMNLNSHVLLDAVTGPYRSSETRLAHTLIKALPDNSITLFDKLFHSADLLLTLSRSGENRHWLLPARKDIVSEVQESYGAGDRLLKMKVSPQARKQNPSLPEYWYARAVSYELNGVEKTVLTSLPADRYPAKAVAELYHCRWEIEVGFRNIKSSLQNNALVLRSRKVELLHQEVWGLLLAYNLIRREAALAARQHKRAPSEISFKFAFDVISAELFWLGNTISPGTIPKRLMHLRGSVEAMFITKRPRPSRPRTVKLSKTRYPVNRNAAPLK</sequence>
<evidence type="ECO:0000259" key="2">
    <source>
        <dbReference type="Pfam" id="PF13006"/>
    </source>
</evidence>
<dbReference type="SUPFAM" id="SSF53098">
    <property type="entry name" value="Ribonuclease H-like"/>
    <property type="match status" value="1"/>
</dbReference>
<dbReference type="InterPro" id="IPR012337">
    <property type="entry name" value="RNaseH-like_sf"/>
</dbReference>